<accession>A0A0U2M3R0</accession>
<reference evidence="9 10" key="2">
    <citation type="journal article" date="2016" name="Genome Announc.">
        <title>Complete Genome Sequences of Two Interactive Moderate Thermophiles, Paenibacillus napthalenovorans 32O-Y and Paenibacillus sp. 32O-W.</title>
        <authorList>
            <person name="Butler R.R.III."/>
            <person name="Wang J."/>
            <person name="Stark B.C."/>
            <person name="Pombert J.F."/>
        </authorList>
    </citation>
    <scope>NUCLEOTIDE SEQUENCE [LARGE SCALE GENOMIC DNA]</scope>
    <source>
        <strain evidence="9 10">32O-Y</strain>
    </source>
</reference>
<dbReference type="SMART" id="SM00283">
    <property type="entry name" value="MA"/>
    <property type="match status" value="1"/>
</dbReference>
<dbReference type="Pfam" id="PF02743">
    <property type="entry name" value="dCache_1"/>
    <property type="match status" value="1"/>
</dbReference>
<evidence type="ECO:0000313" key="10">
    <source>
        <dbReference type="Proteomes" id="UP000061660"/>
    </source>
</evidence>
<keyword evidence="7" id="KW-0807">Transducer</keyword>
<gene>
    <name evidence="9" type="ORF">IJ22_16900</name>
</gene>
<dbReference type="Pfam" id="PF00015">
    <property type="entry name" value="MCPsignal"/>
    <property type="match status" value="1"/>
</dbReference>
<dbReference type="CDD" id="cd06225">
    <property type="entry name" value="HAMP"/>
    <property type="match status" value="1"/>
</dbReference>
<protein>
    <submittedName>
        <fullName evidence="9">Chemotaxis protein</fullName>
    </submittedName>
</protein>
<dbReference type="OrthoDB" id="9760371at2"/>
<dbReference type="PATRIC" id="fig|162209.4.peg.1790"/>
<comment type="subcellular location">
    <subcellularLocation>
        <location evidence="1">Cell membrane</location>
        <topology evidence="1">Multi-pass membrane protein</topology>
    </subcellularLocation>
</comment>
<proteinExistence type="inferred from homology"/>
<dbReference type="Proteomes" id="UP000061660">
    <property type="component" value="Chromosome"/>
</dbReference>
<dbReference type="PROSITE" id="PS50111">
    <property type="entry name" value="CHEMOTAXIS_TRANSDUC_2"/>
    <property type="match status" value="1"/>
</dbReference>
<dbReference type="InterPro" id="IPR004089">
    <property type="entry name" value="MCPsignal_dom"/>
</dbReference>
<keyword evidence="5" id="KW-1133">Transmembrane helix</keyword>
<organism evidence="9 10">
    <name type="scientific">Paenibacillus naphthalenovorans</name>
    <dbReference type="NCBI Taxonomy" id="162209"/>
    <lineage>
        <taxon>Bacteria</taxon>
        <taxon>Bacillati</taxon>
        <taxon>Bacillota</taxon>
        <taxon>Bacilli</taxon>
        <taxon>Bacillales</taxon>
        <taxon>Paenibacillaceae</taxon>
        <taxon>Paenibacillus</taxon>
    </lineage>
</organism>
<dbReference type="SUPFAM" id="SSF58104">
    <property type="entry name" value="Methyl-accepting chemotaxis protein (MCP) signaling domain"/>
    <property type="match status" value="1"/>
</dbReference>
<evidence type="ECO:0000256" key="3">
    <source>
        <dbReference type="ARBA" id="ARBA00022500"/>
    </source>
</evidence>
<name>A0A0U2M3R0_9BACL</name>
<evidence type="ECO:0000256" key="4">
    <source>
        <dbReference type="ARBA" id="ARBA00022692"/>
    </source>
</evidence>
<keyword evidence="6" id="KW-0472">Membrane</keyword>
<dbReference type="Pfam" id="PF00672">
    <property type="entry name" value="HAMP"/>
    <property type="match status" value="1"/>
</dbReference>
<keyword evidence="4" id="KW-0812">Transmembrane</keyword>
<keyword evidence="2" id="KW-1003">Cell membrane</keyword>
<dbReference type="GO" id="GO:0006935">
    <property type="term" value="P:chemotaxis"/>
    <property type="evidence" value="ECO:0007669"/>
    <property type="project" value="UniProtKB-KW"/>
</dbReference>
<evidence type="ECO:0000256" key="8">
    <source>
        <dbReference type="ARBA" id="ARBA00029447"/>
    </source>
</evidence>
<sequence>MFKKAWSSLISLDRNNRKQTFVITKKNPMKSVGMKLFLIFFASVVVLVVAMGASSYFISKNVIQEKVADASLQTIVQTSRKLDILYNSFEDIFKQALSDSDLKLLILKYYSAPEGSFDQMEIGSQIIAQISALSNADTMYAISLLDKNGKAIVTTGNPPNTEVTDTDWFKKVSSAAEGVPVWLETRNDGFFGTQGVKSFALAGILPDISGGQDHAIVLFEYKYSVFQNEMNDVKMGETGFAAIVSPDHRMVYDPNEELVGSGSKVAVNLDQAQYSDIVVDPSGESQLVVYQQSSKTGWYTLGSVPMNELLAETKKISGITVLMTLIAALVACGIGYLVVRIIARPLVELRNLMKEGERGNLVVRCTVNSRDEIGELAQSFNQMMEQITLLVQQTNRSAQEVLSTSSELSEAARKTAASAKEIAVATEEIAGGAGSLAVEAERGSDIMQTIGKQMEQVVEVNKDMVNSATQVQQASKQGTEYMVELISKTNSTEQMTRSLIEKVDHLKESTRSIRKILDVLHNVTKQTNILSLNAAIEAARAGAAGKGFMVVADEIRKLADQSKQSIDVVGQIIETIQSEIDETVSVLSTAYPLFQEQIASVKEADTLFNQVQEHMDGFVQKLTDVSLSINRLDESQYALSAAIHNVSAVAEQSSATTEEVASLSHGQTHISEELVRLSEKLESLSDSLEAALTKFRV</sequence>
<evidence type="ECO:0000256" key="5">
    <source>
        <dbReference type="ARBA" id="ARBA00022989"/>
    </source>
</evidence>
<evidence type="ECO:0000256" key="7">
    <source>
        <dbReference type="ARBA" id="ARBA00023224"/>
    </source>
</evidence>
<keyword evidence="3" id="KW-0145">Chemotaxis</keyword>
<evidence type="ECO:0000313" key="9">
    <source>
        <dbReference type="EMBL" id="ALS22064.1"/>
    </source>
</evidence>
<reference evidence="10" key="1">
    <citation type="submission" date="2015-12" db="EMBL/GenBank/DDBJ databases">
        <title>Complete genome sequences of two moderately thermophilic Paenibacillus species.</title>
        <authorList>
            <person name="Butler R.III."/>
            <person name="Wang J."/>
            <person name="Stark B.C."/>
            <person name="Pombert J.-F."/>
        </authorList>
    </citation>
    <scope>NUCLEOTIDE SEQUENCE [LARGE SCALE GENOMIC DNA]</scope>
    <source>
        <strain evidence="10">32O-Y</strain>
    </source>
</reference>
<dbReference type="KEGG" id="pnp:IJ22_16900"/>
<dbReference type="CDD" id="cd12912">
    <property type="entry name" value="PDC2_MCP_like"/>
    <property type="match status" value="1"/>
</dbReference>
<evidence type="ECO:0000256" key="6">
    <source>
        <dbReference type="ARBA" id="ARBA00023136"/>
    </source>
</evidence>
<dbReference type="PANTHER" id="PTHR32089:SF112">
    <property type="entry name" value="LYSOZYME-LIKE PROTEIN-RELATED"/>
    <property type="match status" value="1"/>
</dbReference>
<dbReference type="RefSeq" id="WP_082660741.1">
    <property type="nucleotide sequence ID" value="NZ_CP013652.1"/>
</dbReference>
<dbReference type="Gene3D" id="1.10.8.500">
    <property type="entry name" value="HAMP domain in histidine kinase"/>
    <property type="match status" value="1"/>
</dbReference>
<dbReference type="InterPro" id="IPR033479">
    <property type="entry name" value="dCache_1"/>
</dbReference>
<dbReference type="PROSITE" id="PS50885">
    <property type="entry name" value="HAMP"/>
    <property type="match status" value="1"/>
</dbReference>
<evidence type="ECO:0000256" key="2">
    <source>
        <dbReference type="ARBA" id="ARBA00022475"/>
    </source>
</evidence>
<dbReference type="STRING" id="162209.IJ22_16900"/>
<dbReference type="InterPro" id="IPR003660">
    <property type="entry name" value="HAMP_dom"/>
</dbReference>
<evidence type="ECO:0000256" key="1">
    <source>
        <dbReference type="ARBA" id="ARBA00004651"/>
    </source>
</evidence>
<comment type="similarity">
    <text evidence="8">Belongs to the methyl-accepting chemotaxis (MCP) protein family.</text>
</comment>
<dbReference type="AlphaFoldDB" id="A0A0U2M3R0"/>
<dbReference type="EMBL" id="CP013652">
    <property type="protein sequence ID" value="ALS22064.1"/>
    <property type="molecule type" value="Genomic_DNA"/>
</dbReference>
<dbReference type="SMART" id="SM00304">
    <property type="entry name" value="HAMP"/>
    <property type="match status" value="1"/>
</dbReference>
<dbReference type="GO" id="GO:0005886">
    <property type="term" value="C:plasma membrane"/>
    <property type="evidence" value="ECO:0007669"/>
    <property type="project" value="UniProtKB-SubCell"/>
</dbReference>
<dbReference type="GO" id="GO:0007165">
    <property type="term" value="P:signal transduction"/>
    <property type="evidence" value="ECO:0007669"/>
    <property type="project" value="UniProtKB-KW"/>
</dbReference>
<keyword evidence="10" id="KW-1185">Reference proteome</keyword>
<dbReference type="Gene3D" id="3.30.450.20">
    <property type="entry name" value="PAS domain"/>
    <property type="match status" value="1"/>
</dbReference>
<dbReference type="PANTHER" id="PTHR32089">
    <property type="entry name" value="METHYL-ACCEPTING CHEMOTAXIS PROTEIN MCPB"/>
    <property type="match status" value="1"/>
</dbReference>
<dbReference type="Gene3D" id="1.10.287.950">
    <property type="entry name" value="Methyl-accepting chemotaxis protein"/>
    <property type="match status" value="1"/>
</dbReference>